<feature type="zinc finger region" description="dksA C4-type" evidence="1">
    <location>
        <begin position="93"/>
        <end position="117"/>
    </location>
</feature>
<dbReference type="AlphaFoldDB" id="A0A1F8FTM1"/>
<proteinExistence type="predicted"/>
<accession>A0A1F8FTM1</accession>
<sequence>MTINLDYFQKLLEDEKKRLEGELGTIGRRNPNAHEDWEVAKPDMNVMASAQDEIADVDEEFENRASVEAGLEERLRDVDGALERIRHGSYGVCPTGNHPIKEARLRANHAAKTCMEHAQSL</sequence>
<reference evidence="2 3" key="1">
    <citation type="journal article" date="2016" name="Nat. Commun.">
        <title>Thousands of microbial genomes shed light on interconnected biogeochemical processes in an aquifer system.</title>
        <authorList>
            <person name="Anantharaman K."/>
            <person name="Brown C.T."/>
            <person name="Hug L.A."/>
            <person name="Sharon I."/>
            <person name="Castelle C.J."/>
            <person name="Probst A.J."/>
            <person name="Thomas B.C."/>
            <person name="Singh A."/>
            <person name="Wilkins M.J."/>
            <person name="Karaoz U."/>
            <person name="Brodie E.L."/>
            <person name="Williams K.H."/>
            <person name="Hubbard S.S."/>
            <person name="Banfield J.F."/>
        </authorList>
    </citation>
    <scope>NUCLEOTIDE SEQUENCE [LARGE SCALE GENOMIC DNA]</scope>
</reference>
<evidence type="ECO:0000313" key="3">
    <source>
        <dbReference type="Proteomes" id="UP000177796"/>
    </source>
</evidence>
<dbReference type="EMBL" id="MGJY01000024">
    <property type="protein sequence ID" value="OGN15918.1"/>
    <property type="molecule type" value="Genomic_DNA"/>
</dbReference>
<comment type="caution">
    <text evidence="2">The sequence shown here is derived from an EMBL/GenBank/DDBJ whole genome shotgun (WGS) entry which is preliminary data.</text>
</comment>
<dbReference type="Proteomes" id="UP000177796">
    <property type="component" value="Unassembled WGS sequence"/>
</dbReference>
<organism evidence="2 3">
    <name type="scientific">Candidatus Yanofskybacteria bacterium RIFCSPHIGHO2_02_FULL_46_19</name>
    <dbReference type="NCBI Taxonomy" id="1802684"/>
    <lineage>
        <taxon>Bacteria</taxon>
        <taxon>Candidatus Yanofskyibacteriota</taxon>
    </lineage>
</organism>
<evidence type="ECO:0000313" key="2">
    <source>
        <dbReference type="EMBL" id="OGN15918.1"/>
    </source>
</evidence>
<dbReference type="PROSITE" id="PS51128">
    <property type="entry name" value="ZF_DKSA_2"/>
    <property type="match status" value="1"/>
</dbReference>
<dbReference type="PANTHER" id="PTHR33823:SF5">
    <property type="entry name" value="DNAK SUPPRESSOR PROTEIN"/>
    <property type="match status" value="1"/>
</dbReference>
<dbReference type="Gene3D" id="1.20.120.910">
    <property type="entry name" value="DksA, coiled-coil domain"/>
    <property type="match status" value="1"/>
</dbReference>
<gene>
    <name evidence="2" type="ORF">A3C81_00115</name>
</gene>
<protein>
    <submittedName>
        <fullName evidence="2">Uncharacterized protein</fullName>
    </submittedName>
</protein>
<dbReference type="InterPro" id="IPR037187">
    <property type="entry name" value="DnaK_N"/>
</dbReference>
<dbReference type="PANTHER" id="PTHR33823">
    <property type="entry name" value="RNA POLYMERASE-BINDING TRANSCRIPTION FACTOR DKSA-RELATED"/>
    <property type="match status" value="1"/>
</dbReference>
<dbReference type="SUPFAM" id="SSF109635">
    <property type="entry name" value="DnaK suppressor protein DksA, alpha-hairpin domain"/>
    <property type="match status" value="1"/>
</dbReference>
<name>A0A1F8FTM1_9BACT</name>
<evidence type="ECO:0000256" key="1">
    <source>
        <dbReference type="PROSITE-ProRule" id="PRU00510"/>
    </source>
</evidence>